<dbReference type="EMBL" id="CP034437">
    <property type="protein sequence ID" value="AZN42893.1"/>
    <property type="molecule type" value="Genomic_DNA"/>
</dbReference>
<gene>
    <name evidence="2" type="ORF">EJC50_26760</name>
</gene>
<dbReference type="PANTHER" id="PTHR41282:SF1">
    <property type="entry name" value="CONSERVED TRANSMEMBRANE PROTEIN-RELATED"/>
    <property type="match status" value="1"/>
</dbReference>
<dbReference type="PANTHER" id="PTHR41282">
    <property type="entry name" value="CONSERVED TRANSMEMBRANE PROTEIN-RELATED"/>
    <property type="match status" value="1"/>
</dbReference>
<accession>A0A3Q8X8Z8</accession>
<feature type="transmembrane region" description="Helical" evidence="1">
    <location>
        <begin position="181"/>
        <end position="199"/>
    </location>
</feature>
<feature type="transmembrane region" description="Helical" evidence="1">
    <location>
        <begin position="113"/>
        <end position="134"/>
    </location>
</feature>
<feature type="transmembrane region" description="Helical" evidence="1">
    <location>
        <begin position="36"/>
        <end position="54"/>
    </location>
</feature>
<feature type="transmembrane region" description="Helical" evidence="1">
    <location>
        <begin position="146"/>
        <end position="175"/>
    </location>
</feature>
<dbReference type="Pfam" id="PF12811">
    <property type="entry name" value="BaxI_1"/>
    <property type="match status" value="1"/>
</dbReference>
<reference evidence="3" key="1">
    <citation type="submission" date="2018-12" db="EMBL/GenBank/DDBJ databases">
        <title>Genome sequence of Peanibacillus sp.</title>
        <authorList>
            <person name="Subramani G."/>
            <person name="Srinivasan S."/>
            <person name="Kim M.K."/>
        </authorList>
    </citation>
    <scope>NUCLEOTIDE SEQUENCE [LARGE SCALE GENOMIC DNA]</scope>
    <source>
        <strain evidence="3">18JY67-1</strain>
    </source>
</reference>
<keyword evidence="3" id="KW-1185">Reference proteome</keyword>
<evidence type="ECO:0000256" key="1">
    <source>
        <dbReference type="SAM" id="Phobius"/>
    </source>
</evidence>
<keyword evidence="1" id="KW-0812">Transmembrane</keyword>
<evidence type="ECO:0000313" key="2">
    <source>
        <dbReference type="EMBL" id="AZN42893.1"/>
    </source>
</evidence>
<dbReference type="RefSeq" id="WP_126018980.1">
    <property type="nucleotide sequence ID" value="NZ_CP034437.1"/>
</dbReference>
<name>A0A3Q8X8Z8_9BACL</name>
<feature type="transmembrane region" description="Helical" evidence="1">
    <location>
        <begin position="60"/>
        <end position="80"/>
    </location>
</feature>
<keyword evidence="1" id="KW-0472">Membrane</keyword>
<proteinExistence type="predicted"/>
<organism evidence="2 3">
    <name type="scientific">Paenibacillus albus</name>
    <dbReference type="NCBI Taxonomy" id="2495582"/>
    <lineage>
        <taxon>Bacteria</taxon>
        <taxon>Bacillati</taxon>
        <taxon>Bacillota</taxon>
        <taxon>Bacilli</taxon>
        <taxon>Bacillales</taxon>
        <taxon>Paenibacillaceae</taxon>
        <taxon>Paenibacillus</taxon>
    </lineage>
</organism>
<dbReference type="Proteomes" id="UP000272528">
    <property type="component" value="Chromosome"/>
</dbReference>
<protein>
    <submittedName>
        <fullName evidence="2">Bax inhibitor-1/YccA family protein</fullName>
    </submittedName>
</protein>
<sequence>MIGRSGNPTLNEKTFEKTNNYSSTNRMTINGTVNKAFITLAILLGAAFATWSMYFDGRNVLPFVVAGALGGFILALVISFKPTTAPFLVPIYAALEGCFLGALSAGYETKYHGITLQAALITMCVFFALLVAYKTRLIRATENFKLGIFAATGGIALVYLVSMVLGMFGVTVPYLHDSTPLGIGISLVIVVIAALNLVLDFDFIEQGADRGAPKYMEWYGAFGLMVTLVWLYIEILRLLAKLRSRD</sequence>
<keyword evidence="1" id="KW-1133">Transmembrane helix</keyword>
<feature type="transmembrane region" description="Helical" evidence="1">
    <location>
        <begin position="219"/>
        <end position="240"/>
    </location>
</feature>
<dbReference type="InterPro" id="IPR010539">
    <property type="entry name" value="BaxI_1-like"/>
</dbReference>
<feature type="transmembrane region" description="Helical" evidence="1">
    <location>
        <begin position="87"/>
        <end position="107"/>
    </location>
</feature>
<dbReference type="KEGG" id="palb:EJC50_26760"/>
<dbReference type="PIRSF" id="PIRSF009160">
    <property type="entry name" value="UCP009160"/>
    <property type="match status" value="1"/>
</dbReference>
<dbReference type="AlphaFoldDB" id="A0A3Q8X8Z8"/>
<evidence type="ECO:0000313" key="3">
    <source>
        <dbReference type="Proteomes" id="UP000272528"/>
    </source>
</evidence>
<dbReference type="OrthoDB" id="116480at2"/>